<organism evidence="1 2">
    <name type="scientific">Candidatus Dojkabacteria bacterium</name>
    <dbReference type="NCBI Taxonomy" id="2099670"/>
    <lineage>
        <taxon>Bacteria</taxon>
        <taxon>Candidatus Dojkabacteria</taxon>
    </lineage>
</organism>
<sequence length="279" mass="31927">MKQIVRQVGRWLLGILTRLTIAKHRPTIIAITGDGQTSVAREILYYILREGFPVRRNLELPEAEFSVPITVFDYRGYPNSKLEWLWMVIKVFGQLFTVRPYSHVLVLELAPTSQQVFDSWLEYLHPQTLIVVGDTVLQLPRAGMQIMKLPDEMDKINAAASQIARELGMDEVDIELGLTMVNFPEPRVRFLTGSAGQVVVDATHYYFPLKLNSVLELVDGFAGRKVAFSPYELDIKLLQEKGWEVNPKSYLGKKSDVVLLRGRRMAEYKKYKDKLGKLD</sequence>
<evidence type="ECO:0008006" key="3">
    <source>
        <dbReference type="Google" id="ProtNLM"/>
    </source>
</evidence>
<protein>
    <recommendedName>
        <fullName evidence="3">Mur ligase central domain-containing protein</fullName>
    </recommendedName>
</protein>
<dbReference type="EMBL" id="JAGQLI010000119">
    <property type="protein sequence ID" value="MCA9379244.1"/>
    <property type="molecule type" value="Genomic_DNA"/>
</dbReference>
<name>A0A955I7C3_9BACT</name>
<dbReference type="Proteomes" id="UP000760819">
    <property type="component" value="Unassembled WGS sequence"/>
</dbReference>
<dbReference type="AlphaFoldDB" id="A0A955I7C3"/>
<evidence type="ECO:0000313" key="1">
    <source>
        <dbReference type="EMBL" id="MCA9379244.1"/>
    </source>
</evidence>
<accession>A0A955I7C3</accession>
<reference evidence="1" key="2">
    <citation type="journal article" date="2021" name="Microbiome">
        <title>Successional dynamics and alternative stable states in a saline activated sludge microbial community over 9 years.</title>
        <authorList>
            <person name="Wang Y."/>
            <person name="Ye J."/>
            <person name="Ju F."/>
            <person name="Liu L."/>
            <person name="Boyd J.A."/>
            <person name="Deng Y."/>
            <person name="Parks D.H."/>
            <person name="Jiang X."/>
            <person name="Yin X."/>
            <person name="Woodcroft B.J."/>
            <person name="Tyson G.W."/>
            <person name="Hugenholtz P."/>
            <person name="Polz M.F."/>
            <person name="Zhang T."/>
        </authorList>
    </citation>
    <scope>NUCLEOTIDE SEQUENCE</scope>
    <source>
        <strain evidence="1">HKST-UBA12</strain>
    </source>
</reference>
<comment type="caution">
    <text evidence="1">The sequence shown here is derived from an EMBL/GenBank/DDBJ whole genome shotgun (WGS) entry which is preliminary data.</text>
</comment>
<reference evidence="1" key="1">
    <citation type="submission" date="2020-04" db="EMBL/GenBank/DDBJ databases">
        <authorList>
            <person name="Zhang T."/>
        </authorList>
    </citation>
    <scope>NUCLEOTIDE SEQUENCE</scope>
    <source>
        <strain evidence="1">HKST-UBA12</strain>
    </source>
</reference>
<evidence type="ECO:0000313" key="2">
    <source>
        <dbReference type="Proteomes" id="UP000760819"/>
    </source>
</evidence>
<proteinExistence type="predicted"/>
<gene>
    <name evidence="1" type="ORF">KC640_02340</name>
</gene>